<evidence type="ECO:0000259" key="2">
    <source>
        <dbReference type="SMART" id="SM00062"/>
    </source>
</evidence>
<dbReference type="PATRIC" id="fig|339670.21.peg.3719"/>
<sequence length="335" mass="35782">MNLFSGRAARVLLAWCRDIFLERRCVLRHVRGAACAFIAVSCSAPALALDATAPATTAPKAVTAAAATPATTTAPATTVTATGLVPLPDGRLLAPEFARIVTRGTLVVAVLGVDQPPFFWSRNGALAGVDIDLADELAKKLGVAVQFDRDARTFDDVVHLLATGQADVAISKLSRTLPRAQVVSFSTPYISLRRALLINRVSFAELAKGRPLPEVVRDYRGTIGVVARSAYAEYVRNDFPAAQVRTYPSWPATLDALNAGAVTAVYRDELAIKLVMQDDPSAPIRLRVATFDDLTDALAVGVPVSAPTLLAFVNQFLAERHTRLDVKSLLDAMGH</sequence>
<dbReference type="KEGG" id="bam:Bamb_3502"/>
<proteinExistence type="predicted"/>
<accession>Q0B9W7</accession>
<name>Q0B9W7_BURCM</name>
<organism evidence="3 4">
    <name type="scientific">Burkholderia ambifaria (strain ATCC BAA-244 / DSM 16087 / CCUG 44356 / LMG 19182 / AMMD)</name>
    <name type="common">Burkholderia cepacia (strain AMMD)</name>
    <dbReference type="NCBI Taxonomy" id="339670"/>
    <lineage>
        <taxon>Bacteria</taxon>
        <taxon>Pseudomonadati</taxon>
        <taxon>Pseudomonadota</taxon>
        <taxon>Betaproteobacteria</taxon>
        <taxon>Burkholderiales</taxon>
        <taxon>Burkholderiaceae</taxon>
        <taxon>Burkholderia</taxon>
        <taxon>Burkholderia cepacia complex</taxon>
    </lineage>
</organism>
<keyword evidence="4" id="KW-1185">Reference proteome</keyword>
<dbReference type="AlphaFoldDB" id="Q0B9W7"/>
<dbReference type="SMART" id="SM00062">
    <property type="entry name" value="PBPb"/>
    <property type="match status" value="1"/>
</dbReference>
<dbReference type="RefSeq" id="WP_011658526.1">
    <property type="nucleotide sequence ID" value="NC_008391.1"/>
</dbReference>
<dbReference type="PANTHER" id="PTHR35936:SF19">
    <property type="entry name" value="AMINO-ACID-BINDING PROTEIN YXEM-RELATED"/>
    <property type="match status" value="1"/>
</dbReference>
<protein>
    <submittedName>
        <fullName evidence="3">Amino acid ABC transporter substrate-binding protein, PAAT family</fullName>
    </submittedName>
</protein>
<dbReference type="eggNOG" id="COG0834">
    <property type="taxonomic scope" value="Bacteria"/>
</dbReference>
<dbReference type="InterPro" id="IPR001638">
    <property type="entry name" value="Solute-binding_3/MltF_N"/>
</dbReference>
<dbReference type="Gene3D" id="3.40.190.10">
    <property type="entry name" value="Periplasmic binding protein-like II"/>
    <property type="match status" value="2"/>
</dbReference>
<dbReference type="Proteomes" id="UP000000662">
    <property type="component" value="Chromosome 2"/>
</dbReference>
<dbReference type="GeneID" id="93086503"/>
<dbReference type="CDD" id="cd13530">
    <property type="entry name" value="PBP2_peptides_like"/>
    <property type="match status" value="1"/>
</dbReference>
<dbReference type="Pfam" id="PF00497">
    <property type="entry name" value="SBP_bac_3"/>
    <property type="match status" value="1"/>
</dbReference>
<gene>
    <name evidence="3" type="ordered locus">Bamb_3502</name>
</gene>
<reference evidence="3" key="1">
    <citation type="submission" date="2006-08" db="EMBL/GenBank/DDBJ databases">
        <title>Complete sequence of Chromosome 2 of Burkholderia cepacia AMMD.</title>
        <authorList>
            <consortium name="US DOE Joint Genome Institute"/>
            <person name="Copeland A."/>
            <person name="Lucas S."/>
            <person name="Lapidus A."/>
            <person name="Barry K."/>
            <person name="Detter J.C."/>
            <person name="Glavina del Rio T."/>
            <person name="Hammon N."/>
            <person name="Israni S."/>
            <person name="Pitluck S."/>
            <person name="Bruce D."/>
            <person name="Chain P."/>
            <person name="Malfatti S."/>
            <person name="Shin M."/>
            <person name="Vergez L."/>
            <person name="Schmutz J."/>
            <person name="Larimer F."/>
            <person name="Land M."/>
            <person name="Hauser L."/>
            <person name="Kyrpides N."/>
            <person name="Kim E."/>
            <person name="Parke J."/>
            <person name="Coenye T."/>
            <person name="Konstantinidis K."/>
            <person name="Ramette A."/>
            <person name="Tiedje J."/>
            <person name="Richardson P."/>
        </authorList>
    </citation>
    <scope>NUCLEOTIDE SEQUENCE</scope>
    <source>
        <strain evidence="3">AMMD</strain>
    </source>
</reference>
<dbReference type="EMBL" id="CP000441">
    <property type="protein sequence ID" value="ABI89056.1"/>
    <property type="molecule type" value="Genomic_DNA"/>
</dbReference>
<feature type="domain" description="Solute-binding protein family 3/N-terminal" evidence="2">
    <location>
        <begin position="105"/>
        <end position="332"/>
    </location>
</feature>
<dbReference type="SUPFAM" id="SSF53850">
    <property type="entry name" value="Periplasmic binding protein-like II"/>
    <property type="match status" value="1"/>
</dbReference>
<dbReference type="PANTHER" id="PTHR35936">
    <property type="entry name" value="MEMBRANE-BOUND LYTIC MUREIN TRANSGLYCOSYLASE F"/>
    <property type="match status" value="1"/>
</dbReference>
<evidence type="ECO:0000313" key="3">
    <source>
        <dbReference type="EMBL" id="ABI89056.1"/>
    </source>
</evidence>
<evidence type="ECO:0000256" key="1">
    <source>
        <dbReference type="ARBA" id="ARBA00022729"/>
    </source>
</evidence>
<evidence type="ECO:0000313" key="4">
    <source>
        <dbReference type="Proteomes" id="UP000000662"/>
    </source>
</evidence>
<keyword evidence="1" id="KW-0732">Signal</keyword>